<dbReference type="InterPro" id="IPR005117">
    <property type="entry name" value="NiRdtase/SiRdtase_haem-b_fer"/>
</dbReference>
<feature type="domain" description="Nitrite/sulphite reductase 4Fe-4S" evidence="8">
    <location>
        <begin position="396"/>
        <end position="508"/>
    </location>
</feature>
<evidence type="ECO:0000256" key="1">
    <source>
        <dbReference type="ARBA" id="ARBA00010429"/>
    </source>
</evidence>
<dbReference type="GO" id="GO:0016491">
    <property type="term" value="F:oxidoreductase activity"/>
    <property type="evidence" value="ECO:0007669"/>
    <property type="project" value="UniProtKB-KW"/>
</dbReference>
<evidence type="ECO:0000256" key="2">
    <source>
        <dbReference type="ARBA" id="ARBA00022485"/>
    </source>
</evidence>
<dbReference type="AlphaFoldDB" id="A0A6M3QF24"/>
<dbReference type="Pfam" id="PF01077">
    <property type="entry name" value="NIR_SIR"/>
    <property type="match status" value="2"/>
</dbReference>
<dbReference type="EMBL" id="MN373276">
    <property type="protein sequence ID" value="QJC58640.1"/>
    <property type="molecule type" value="Genomic_DNA"/>
</dbReference>
<feature type="domain" description="Nitrite/Sulfite reductase ferredoxin-like" evidence="9">
    <location>
        <begin position="319"/>
        <end position="383"/>
    </location>
</feature>
<evidence type="ECO:0000256" key="6">
    <source>
        <dbReference type="ARBA" id="ARBA00023004"/>
    </source>
</evidence>
<proteinExistence type="inferred from homology"/>
<keyword evidence="6" id="KW-0408">Iron</keyword>
<evidence type="ECO:0000259" key="9">
    <source>
        <dbReference type="Pfam" id="PF03460"/>
    </source>
</evidence>
<feature type="domain" description="Nitrite/Sulfite reductase ferredoxin-like" evidence="9">
    <location>
        <begin position="63"/>
        <end position="125"/>
    </location>
</feature>
<organism evidence="10">
    <name type="scientific">Synechococcus sp. UTEX 2380</name>
    <dbReference type="NCBI Taxonomy" id="2728098"/>
    <lineage>
        <taxon>Bacteria</taxon>
        <taxon>Bacillati</taxon>
        <taxon>Cyanobacteriota</taxon>
        <taxon>Cyanophyceae</taxon>
        <taxon>Synechococcales</taxon>
        <taxon>Synechococcaceae</taxon>
        <taxon>Synechococcus</taxon>
    </lineage>
</organism>
<keyword evidence="4" id="KW-0479">Metal-binding</keyword>
<dbReference type="GO" id="GO:0020037">
    <property type="term" value="F:heme binding"/>
    <property type="evidence" value="ECO:0007669"/>
    <property type="project" value="InterPro"/>
</dbReference>
<dbReference type="GO" id="GO:0046872">
    <property type="term" value="F:metal ion binding"/>
    <property type="evidence" value="ECO:0007669"/>
    <property type="project" value="UniProtKB-KW"/>
</dbReference>
<dbReference type="InterPro" id="IPR036136">
    <property type="entry name" value="Nit/Sulf_reduc_fer-like_dom_sf"/>
</dbReference>
<dbReference type="Gene3D" id="3.30.413.10">
    <property type="entry name" value="Sulfite Reductase Hemoprotein, domain 1"/>
    <property type="match status" value="2"/>
</dbReference>
<dbReference type="InterPro" id="IPR006067">
    <property type="entry name" value="NO2/SO3_Rdtase_4Fe4S_dom"/>
</dbReference>
<evidence type="ECO:0000256" key="7">
    <source>
        <dbReference type="ARBA" id="ARBA00023014"/>
    </source>
</evidence>
<dbReference type="Gene3D" id="3.90.480.20">
    <property type="match status" value="1"/>
</dbReference>
<dbReference type="PROSITE" id="PS00365">
    <property type="entry name" value="NIR_SIR"/>
    <property type="match status" value="1"/>
</dbReference>
<dbReference type="InterPro" id="IPR006066">
    <property type="entry name" value="NO2/SO3_Rdtase_FeS/sirohaem_BS"/>
</dbReference>
<feature type="domain" description="Nitrite/sulphite reductase 4Fe-4S" evidence="8">
    <location>
        <begin position="136"/>
        <end position="297"/>
    </location>
</feature>
<evidence type="ECO:0000256" key="4">
    <source>
        <dbReference type="ARBA" id="ARBA00022723"/>
    </source>
</evidence>
<dbReference type="PANTHER" id="PTHR32439:SF0">
    <property type="entry name" value="FERREDOXIN--NITRITE REDUCTASE, CHLOROPLASTIC"/>
    <property type="match status" value="1"/>
</dbReference>
<dbReference type="GO" id="GO:0051539">
    <property type="term" value="F:4 iron, 4 sulfur cluster binding"/>
    <property type="evidence" value="ECO:0007669"/>
    <property type="project" value="UniProtKB-KW"/>
</dbReference>
<keyword evidence="2" id="KW-0004">4Fe-4S</keyword>
<dbReference type="Pfam" id="PF03460">
    <property type="entry name" value="NIR_SIR_ferr"/>
    <property type="match status" value="2"/>
</dbReference>
<gene>
    <name evidence="10" type="primary">nirA</name>
</gene>
<reference evidence="10" key="1">
    <citation type="submission" date="2019-08" db="EMBL/GenBank/DDBJ databases">
        <authorList>
            <person name="Ruan Z."/>
            <person name="Giordano M."/>
            <person name="Goodman C."/>
        </authorList>
    </citation>
    <scope>NUCLEOTIDE SEQUENCE</scope>
    <source>
        <strain evidence="10">UTEX 2380</strain>
    </source>
</reference>
<evidence type="ECO:0000256" key="5">
    <source>
        <dbReference type="ARBA" id="ARBA00023002"/>
    </source>
</evidence>
<dbReference type="NCBIfam" id="NF007125">
    <property type="entry name" value="PRK09566.1"/>
    <property type="match status" value="1"/>
</dbReference>
<sequence length="519" mass="56730">MTDAATIQKIKLTKIEQAKQAKPGLAIKDELATLAQAGWEAMDQDDLIIRLKFLGLFHRPVTPGKFMLRLRTPHGILNSAQVRALAEIVQRYGEDGSADITTRQNIQLRGIRLEDTPEILTKLKQVGLTTVQSGHDNVRNITGSPVAGIDPEEYFDTRELAAQLQNMITNYGEGSLEFSDLPRKFNICLEGAPDNSSHVEINDIGFVPAFKDGQFGFNVLVGGYFSAQRQAEGISINVWVPPNEAVLAVSRGILALYTRHSAEEGLRGNRAKARVLWLVEAWGVDAFRARLEAEIGQSLEPAVPEHALTMDKRDHIGVYAQKQAGYHYVGLHVPAGRLTAEDMFEVARLAETYGNGEIRATVEENFIIPYVKSENIEALLQEPLLEKFSVNPSTLVRSFVSCTGNRYCNFALVETKEQGLALARELDAELDIPQRVRMHWTGCPNSCGQAQVGDIGFIGSKAKVDGAIVEAVNVLTGGTVGNHASLGAPVAQKVPCGETLKATVKHILIEQFGATPKSE</sequence>
<evidence type="ECO:0000256" key="3">
    <source>
        <dbReference type="ARBA" id="ARBA00022617"/>
    </source>
</evidence>
<evidence type="ECO:0000313" key="10">
    <source>
        <dbReference type="EMBL" id="QJC58640.1"/>
    </source>
</evidence>
<keyword evidence="5" id="KW-0560">Oxidoreductase</keyword>
<evidence type="ECO:0000259" key="8">
    <source>
        <dbReference type="Pfam" id="PF01077"/>
    </source>
</evidence>
<dbReference type="SUPFAM" id="SSF56014">
    <property type="entry name" value="Nitrite and sulphite reductase 4Fe-4S domain-like"/>
    <property type="match status" value="2"/>
</dbReference>
<dbReference type="InterPro" id="IPR051329">
    <property type="entry name" value="NIR_SIR_4Fe-4S"/>
</dbReference>
<keyword evidence="7" id="KW-0411">Iron-sulfur</keyword>
<dbReference type="PANTHER" id="PTHR32439">
    <property type="entry name" value="FERREDOXIN--NITRITE REDUCTASE, CHLOROPLASTIC"/>
    <property type="match status" value="1"/>
</dbReference>
<dbReference type="PRINTS" id="PR00397">
    <property type="entry name" value="SIROHAEM"/>
</dbReference>
<accession>A0A6M3QF24</accession>
<keyword evidence="3" id="KW-0349">Heme</keyword>
<protein>
    <submittedName>
        <fullName evidence="10">Nitrite reductase</fullName>
    </submittedName>
</protein>
<dbReference type="InterPro" id="IPR045854">
    <property type="entry name" value="NO2/SO3_Rdtase_4Fe4S_sf"/>
</dbReference>
<dbReference type="SUPFAM" id="SSF55124">
    <property type="entry name" value="Nitrite/Sulfite reductase N-terminal domain-like"/>
    <property type="match status" value="2"/>
</dbReference>
<name>A0A6M3QF24_9SYNE</name>
<comment type="similarity">
    <text evidence="1">Belongs to the nitrite and sulfite reductase 4Fe-4S domain family.</text>
</comment>